<dbReference type="Gramene" id="RZC79466">
    <property type="protein sequence ID" value="RZC79466"/>
    <property type="gene ID" value="C5167_003747"/>
</dbReference>
<name>A0A4Y7L2Q0_PAPSO</name>
<proteinExistence type="predicted"/>
<keyword evidence="1" id="KW-0472">Membrane</keyword>
<reference evidence="2 3" key="1">
    <citation type="journal article" date="2018" name="Science">
        <title>The opium poppy genome and morphinan production.</title>
        <authorList>
            <person name="Guo L."/>
            <person name="Winzer T."/>
            <person name="Yang X."/>
            <person name="Li Y."/>
            <person name="Ning Z."/>
            <person name="He Z."/>
            <person name="Teodor R."/>
            <person name="Lu Y."/>
            <person name="Bowser T.A."/>
            <person name="Graham I.A."/>
            <person name="Ye K."/>
        </authorList>
    </citation>
    <scope>NUCLEOTIDE SEQUENCE [LARGE SCALE GENOMIC DNA]</scope>
    <source>
        <strain evidence="3">cv. HN1</strain>
        <tissue evidence="2">Leaves</tissue>
    </source>
</reference>
<evidence type="ECO:0000313" key="3">
    <source>
        <dbReference type="Proteomes" id="UP000316621"/>
    </source>
</evidence>
<accession>A0A4Y7L2Q0</accession>
<dbReference type="EMBL" id="CM010723">
    <property type="protein sequence ID" value="RZC79466.1"/>
    <property type="molecule type" value="Genomic_DNA"/>
</dbReference>
<sequence>MLLIFNVLVALIIWQMMDEIQYRVKPSPKPDNMNLNEMLAADVVMGTYLALVTVASLLYYDVDTGFGVHSIFLNGEQTNKILSLVGLRMYPSRANFDTNTENAAEVT</sequence>
<gene>
    <name evidence="2" type="ORF">C5167_003747</name>
</gene>
<feature type="transmembrane region" description="Helical" evidence="1">
    <location>
        <begin position="41"/>
        <end position="60"/>
    </location>
</feature>
<keyword evidence="1" id="KW-0812">Transmembrane</keyword>
<keyword evidence="3" id="KW-1185">Reference proteome</keyword>
<evidence type="ECO:0000313" key="2">
    <source>
        <dbReference type="EMBL" id="RZC79466.1"/>
    </source>
</evidence>
<dbReference type="Proteomes" id="UP000316621">
    <property type="component" value="Chromosome 9"/>
</dbReference>
<keyword evidence="1" id="KW-1133">Transmembrane helix</keyword>
<organism evidence="2 3">
    <name type="scientific">Papaver somniferum</name>
    <name type="common">Opium poppy</name>
    <dbReference type="NCBI Taxonomy" id="3469"/>
    <lineage>
        <taxon>Eukaryota</taxon>
        <taxon>Viridiplantae</taxon>
        <taxon>Streptophyta</taxon>
        <taxon>Embryophyta</taxon>
        <taxon>Tracheophyta</taxon>
        <taxon>Spermatophyta</taxon>
        <taxon>Magnoliopsida</taxon>
        <taxon>Ranunculales</taxon>
        <taxon>Papaveraceae</taxon>
        <taxon>Papaveroideae</taxon>
        <taxon>Papaver</taxon>
    </lineage>
</organism>
<evidence type="ECO:0000256" key="1">
    <source>
        <dbReference type="SAM" id="Phobius"/>
    </source>
</evidence>
<dbReference type="AlphaFoldDB" id="A0A4Y7L2Q0"/>
<protein>
    <submittedName>
        <fullName evidence="2">Uncharacterized protein</fullName>
    </submittedName>
</protein>